<dbReference type="Pfam" id="PF08194">
    <property type="entry name" value="DIM"/>
    <property type="match status" value="1"/>
</dbReference>
<reference evidence="7 8" key="2">
    <citation type="journal article" date="2019" name="G3 (Bethesda)">
        <title>Hybrid Assembly of the Genome of the Entomopathogenic Nematode Steinernema carpocapsae Identifies the X-Chromosome.</title>
        <authorList>
            <person name="Serra L."/>
            <person name="Macchietto M."/>
            <person name="Macias-Munoz A."/>
            <person name="McGill C.J."/>
            <person name="Rodriguez I.M."/>
            <person name="Rodriguez B."/>
            <person name="Murad R."/>
            <person name="Mortazavi A."/>
        </authorList>
    </citation>
    <scope>NUCLEOTIDE SEQUENCE [LARGE SCALE GENOMIC DNA]</scope>
    <source>
        <strain evidence="7 8">ALL</strain>
    </source>
</reference>
<comment type="caution">
    <text evidence="7">The sequence shown here is derived from an EMBL/GenBank/DDBJ whole genome shotgun (WGS) entry which is preliminary data.</text>
</comment>
<evidence type="ECO:0000256" key="5">
    <source>
        <dbReference type="ARBA" id="ARBA00023157"/>
    </source>
</evidence>
<dbReference type="EMBL" id="AZBU02000007">
    <property type="protein sequence ID" value="TKR69703.1"/>
    <property type="molecule type" value="Genomic_DNA"/>
</dbReference>
<keyword evidence="4 6" id="KW-0732">Signal</keyword>
<evidence type="ECO:0000313" key="7">
    <source>
        <dbReference type="EMBL" id="TKR69703.1"/>
    </source>
</evidence>
<name>A0A4U5MKQ6_STECR</name>
<reference evidence="7 8" key="1">
    <citation type="journal article" date="2015" name="Genome Biol.">
        <title>Comparative genomics of Steinernema reveals deeply conserved gene regulatory networks.</title>
        <authorList>
            <person name="Dillman A.R."/>
            <person name="Macchietto M."/>
            <person name="Porter C.F."/>
            <person name="Rogers A."/>
            <person name="Williams B."/>
            <person name="Antoshechkin I."/>
            <person name="Lee M.M."/>
            <person name="Goodwin Z."/>
            <person name="Lu X."/>
            <person name="Lewis E.E."/>
            <person name="Goodrich-Blair H."/>
            <person name="Stock S.P."/>
            <person name="Adams B.J."/>
            <person name="Sternberg P.W."/>
            <person name="Mortazavi A."/>
        </authorList>
    </citation>
    <scope>NUCLEOTIDE SEQUENCE [LARGE SCALE GENOMIC DNA]</scope>
    <source>
        <strain evidence="7 8">ALL</strain>
    </source>
</reference>
<keyword evidence="5" id="KW-1015">Disulfide bond</keyword>
<keyword evidence="3" id="KW-0964">Secreted</keyword>
<evidence type="ECO:0000256" key="3">
    <source>
        <dbReference type="ARBA" id="ARBA00022525"/>
    </source>
</evidence>
<evidence type="ECO:0000256" key="4">
    <source>
        <dbReference type="ARBA" id="ARBA00022729"/>
    </source>
</evidence>
<dbReference type="Proteomes" id="UP000298663">
    <property type="component" value="Unassembled WGS sequence"/>
</dbReference>
<dbReference type="AlphaFoldDB" id="A0A4U5MKQ6"/>
<protein>
    <submittedName>
        <fullName evidence="7">Uncharacterized protein</fullName>
    </submittedName>
</protein>
<feature type="signal peptide" evidence="6">
    <location>
        <begin position="1"/>
        <end position="18"/>
    </location>
</feature>
<comment type="similarity">
    <text evidence="2">Belongs to the bomanin family.</text>
</comment>
<organism evidence="7 8">
    <name type="scientific">Steinernema carpocapsae</name>
    <name type="common">Entomopathogenic nematode</name>
    <dbReference type="NCBI Taxonomy" id="34508"/>
    <lineage>
        <taxon>Eukaryota</taxon>
        <taxon>Metazoa</taxon>
        <taxon>Ecdysozoa</taxon>
        <taxon>Nematoda</taxon>
        <taxon>Chromadorea</taxon>
        <taxon>Rhabditida</taxon>
        <taxon>Tylenchina</taxon>
        <taxon>Panagrolaimomorpha</taxon>
        <taxon>Strongyloidoidea</taxon>
        <taxon>Steinernematidae</taxon>
        <taxon>Steinernema</taxon>
    </lineage>
</organism>
<dbReference type="InterPro" id="IPR013172">
    <property type="entry name" value="Bomanin"/>
</dbReference>
<evidence type="ECO:0000256" key="1">
    <source>
        <dbReference type="ARBA" id="ARBA00004613"/>
    </source>
</evidence>
<gene>
    <name evidence="7" type="ORF">L596_021824</name>
</gene>
<comment type="subcellular location">
    <subcellularLocation>
        <location evidence="1">Secreted</location>
    </subcellularLocation>
</comment>
<sequence>MARLIFILLVSFVLLATANPVPKPDNVIIIGCKKCTTAYQCGMPTSNNIAGCAWDSEYGRKCCVWMRREA</sequence>
<dbReference type="GO" id="GO:0005576">
    <property type="term" value="C:extracellular region"/>
    <property type="evidence" value="ECO:0007669"/>
    <property type="project" value="UniProtKB-SubCell"/>
</dbReference>
<feature type="chain" id="PRO_5020869950" evidence="6">
    <location>
        <begin position="19"/>
        <end position="70"/>
    </location>
</feature>
<keyword evidence="8" id="KW-1185">Reference proteome</keyword>
<dbReference type="GO" id="GO:0006952">
    <property type="term" value="P:defense response"/>
    <property type="evidence" value="ECO:0007669"/>
    <property type="project" value="InterPro"/>
</dbReference>
<evidence type="ECO:0000256" key="6">
    <source>
        <dbReference type="SAM" id="SignalP"/>
    </source>
</evidence>
<evidence type="ECO:0000256" key="2">
    <source>
        <dbReference type="ARBA" id="ARBA00005379"/>
    </source>
</evidence>
<evidence type="ECO:0000313" key="8">
    <source>
        <dbReference type="Proteomes" id="UP000298663"/>
    </source>
</evidence>
<accession>A0A4U5MKQ6</accession>
<proteinExistence type="inferred from homology"/>